<dbReference type="Proteomes" id="UP000319619">
    <property type="component" value="Unassembled WGS sequence"/>
</dbReference>
<keyword evidence="2" id="KW-0378">Hydrolase</keyword>
<dbReference type="AlphaFoldDB" id="A0A532V5E0"/>
<dbReference type="InterPro" id="IPR001279">
    <property type="entry name" value="Metallo-B-lactamas"/>
</dbReference>
<evidence type="ECO:0000313" key="2">
    <source>
        <dbReference type="EMBL" id="TKJ42197.1"/>
    </source>
</evidence>
<accession>A0A532V5E0</accession>
<dbReference type="GO" id="GO:0016787">
    <property type="term" value="F:hydrolase activity"/>
    <property type="evidence" value="ECO:0007669"/>
    <property type="project" value="UniProtKB-KW"/>
</dbReference>
<protein>
    <submittedName>
        <fullName evidence="2">MBL fold metallo-hydrolase</fullName>
    </submittedName>
</protein>
<name>A0A532V5E0_UNCL8</name>
<dbReference type="Gene3D" id="3.60.15.10">
    <property type="entry name" value="Ribonuclease Z/Hydroxyacylglutathione hydrolase-like"/>
    <property type="match status" value="1"/>
</dbReference>
<dbReference type="PANTHER" id="PTHR42663">
    <property type="entry name" value="HYDROLASE C777.06C-RELATED-RELATED"/>
    <property type="match status" value="1"/>
</dbReference>
<dbReference type="EMBL" id="NJBN01000001">
    <property type="protein sequence ID" value="TKJ42197.1"/>
    <property type="molecule type" value="Genomic_DNA"/>
</dbReference>
<sequence>MKVTFWGVRGSLPSPLSPSEMRDRQKELLAAIRQGGIPTARNEDRFLDDVSESAVLVGGNTSCVEVSCGDDRLIFDAGSGIRLLGCRLMENAFGQGEGLARIFLSHTHWDHIQGLPFFDPLYVHGNRIEIYSGFTNISDRLEQQQRREYFPIPLHDLKADISFHTIVPEIPLDFADISDQTHHLRVIVHELQHPGGAFGYRVECETGCVVYATDSDFTSNDIEDIKDNLDFFKDADVLIFDSHFSFKESIFRSEWGHASAALGTRLAALAKVKKLVLFHHSPEYTDRMLKELLHEAQMHKSGPFPHQIILAREGLVLNSF</sequence>
<reference evidence="2 3" key="1">
    <citation type="submission" date="2017-06" db="EMBL/GenBank/DDBJ databases">
        <title>Novel microbial phyla capable of carbon fixation and sulfur reduction in deep-sea sediments.</title>
        <authorList>
            <person name="Huang J."/>
            <person name="Baker B."/>
            <person name="Wang Y."/>
        </authorList>
    </citation>
    <scope>NUCLEOTIDE SEQUENCE [LARGE SCALE GENOMIC DNA]</scope>
    <source>
        <strain evidence="2">B3_LCP</strain>
    </source>
</reference>
<dbReference type="InterPro" id="IPR036866">
    <property type="entry name" value="RibonucZ/Hydroxyglut_hydro"/>
</dbReference>
<feature type="domain" description="Metallo-beta-lactamase" evidence="1">
    <location>
        <begin position="72"/>
        <end position="280"/>
    </location>
</feature>
<comment type="caution">
    <text evidence="2">The sequence shown here is derived from an EMBL/GenBank/DDBJ whole genome shotgun (WGS) entry which is preliminary data.</text>
</comment>
<evidence type="ECO:0000259" key="1">
    <source>
        <dbReference type="Pfam" id="PF12706"/>
    </source>
</evidence>
<dbReference type="CDD" id="cd07715">
    <property type="entry name" value="TaR3-like_MBL-fold"/>
    <property type="match status" value="1"/>
</dbReference>
<organism evidence="2 3">
    <name type="scientific">candidate division LCP-89 bacterium B3_LCP</name>
    <dbReference type="NCBI Taxonomy" id="2012998"/>
    <lineage>
        <taxon>Bacteria</taxon>
        <taxon>Pseudomonadati</taxon>
        <taxon>Bacteria division LCP-89</taxon>
    </lineage>
</organism>
<dbReference type="SUPFAM" id="SSF56281">
    <property type="entry name" value="Metallo-hydrolase/oxidoreductase"/>
    <property type="match status" value="1"/>
</dbReference>
<dbReference type="PANTHER" id="PTHR42663:SF4">
    <property type="entry name" value="SLL1036 PROTEIN"/>
    <property type="match status" value="1"/>
</dbReference>
<gene>
    <name evidence="2" type="ORF">CEE37_00535</name>
</gene>
<evidence type="ECO:0000313" key="3">
    <source>
        <dbReference type="Proteomes" id="UP000319619"/>
    </source>
</evidence>
<proteinExistence type="predicted"/>
<dbReference type="Pfam" id="PF12706">
    <property type="entry name" value="Lactamase_B_2"/>
    <property type="match status" value="1"/>
</dbReference>